<feature type="compositionally biased region" description="Basic and acidic residues" evidence="1">
    <location>
        <begin position="59"/>
        <end position="78"/>
    </location>
</feature>
<dbReference type="EMBL" id="JAIWYP010000003">
    <property type="protein sequence ID" value="KAH3844936.1"/>
    <property type="molecule type" value="Genomic_DNA"/>
</dbReference>
<name>A0A9D4QV98_DREPO</name>
<protein>
    <submittedName>
        <fullName evidence="2">Uncharacterized protein</fullName>
    </submittedName>
</protein>
<feature type="region of interest" description="Disordered" evidence="1">
    <location>
        <begin position="47"/>
        <end position="78"/>
    </location>
</feature>
<keyword evidence="3" id="KW-1185">Reference proteome</keyword>
<evidence type="ECO:0000313" key="3">
    <source>
        <dbReference type="Proteomes" id="UP000828390"/>
    </source>
</evidence>
<dbReference type="AlphaFoldDB" id="A0A9D4QV98"/>
<gene>
    <name evidence="2" type="ORF">DPMN_087202</name>
</gene>
<reference evidence="2" key="1">
    <citation type="journal article" date="2019" name="bioRxiv">
        <title>The Genome of the Zebra Mussel, Dreissena polymorpha: A Resource for Invasive Species Research.</title>
        <authorList>
            <person name="McCartney M.A."/>
            <person name="Auch B."/>
            <person name="Kono T."/>
            <person name="Mallez S."/>
            <person name="Zhang Y."/>
            <person name="Obille A."/>
            <person name="Becker A."/>
            <person name="Abrahante J.E."/>
            <person name="Garbe J."/>
            <person name="Badalamenti J.P."/>
            <person name="Herman A."/>
            <person name="Mangelson H."/>
            <person name="Liachko I."/>
            <person name="Sullivan S."/>
            <person name="Sone E.D."/>
            <person name="Koren S."/>
            <person name="Silverstein K.A.T."/>
            <person name="Beckman K.B."/>
            <person name="Gohl D.M."/>
        </authorList>
    </citation>
    <scope>NUCLEOTIDE SEQUENCE</scope>
    <source>
        <strain evidence="2">Duluth1</strain>
        <tissue evidence="2">Whole animal</tissue>
    </source>
</reference>
<comment type="caution">
    <text evidence="2">The sequence shown here is derived from an EMBL/GenBank/DDBJ whole genome shotgun (WGS) entry which is preliminary data.</text>
</comment>
<organism evidence="2 3">
    <name type="scientific">Dreissena polymorpha</name>
    <name type="common">Zebra mussel</name>
    <name type="synonym">Mytilus polymorpha</name>
    <dbReference type="NCBI Taxonomy" id="45954"/>
    <lineage>
        <taxon>Eukaryota</taxon>
        <taxon>Metazoa</taxon>
        <taxon>Spiralia</taxon>
        <taxon>Lophotrochozoa</taxon>
        <taxon>Mollusca</taxon>
        <taxon>Bivalvia</taxon>
        <taxon>Autobranchia</taxon>
        <taxon>Heteroconchia</taxon>
        <taxon>Euheterodonta</taxon>
        <taxon>Imparidentia</taxon>
        <taxon>Neoheterodontei</taxon>
        <taxon>Myida</taxon>
        <taxon>Dreissenoidea</taxon>
        <taxon>Dreissenidae</taxon>
        <taxon>Dreissena</taxon>
    </lineage>
</organism>
<accession>A0A9D4QV98</accession>
<proteinExistence type="predicted"/>
<reference evidence="2" key="2">
    <citation type="submission" date="2020-11" db="EMBL/GenBank/DDBJ databases">
        <authorList>
            <person name="McCartney M.A."/>
            <person name="Auch B."/>
            <person name="Kono T."/>
            <person name="Mallez S."/>
            <person name="Becker A."/>
            <person name="Gohl D.M."/>
            <person name="Silverstein K.A.T."/>
            <person name="Koren S."/>
            <person name="Bechman K.B."/>
            <person name="Herman A."/>
            <person name="Abrahante J.E."/>
            <person name="Garbe J."/>
        </authorList>
    </citation>
    <scope>NUCLEOTIDE SEQUENCE</scope>
    <source>
        <strain evidence="2">Duluth1</strain>
        <tissue evidence="2">Whole animal</tissue>
    </source>
</reference>
<evidence type="ECO:0000313" key="2">
    <source>
        <dbReference type="EMBL" id="KAH3844936.1"/>
    </source>
</evidence>
<dbReference type="Proteomes" id="UP000828390">
    <property type="component" value="Unassembled WGS sequence"/>
</dbReference>
<sequence>MVSCYTACTTGLTRLSAQHSDTSKHIRLSSTHGSDVVIVHGFYNRRPYPDSKRNIPTHDVSREEESYLEKDGRSLLQG</sequence>
<evidence type="ECO:0000256" key="1">
    <source>
        <dbReference type="SAM" id="MobiDB-lite"/>
    </source>
</evidence>